<feature type="chain" id="PRO_5045851806" evidence="2">
    <location>
        <begin position="24"/>
        <end position="346"/>
    </location>
</feature>
<accession>A0ABW5P3M6</accession>
<evidence type="ECO:0000313" key="4">
    <source>
        <dbReference type="EMBL" id="MFD2609765.1"/>
    </source>
</evidence>
<feature type="domain" description="Organic solvent tolerance-like N-terminal" evidence="3">
    <location>
        <begin position="201"/>
        <end position="285"/>
    </location>
</feature>
<evidence type="ECO:0000313" key="5">
    <source>
        <dbReference type="Proteomes" id="UP001597475"/>
    </source>
</evidence>
<dbReference type="RefSeq" id="WP_386845388.1">
    <property type="nucleotide sequence ID" value="NZ_JBHUMK010000043.1"/>
</dbReference>
<dbReference type="EMBL" id="JBHUMK010000043">
    <property type="protein sequence ID" value="MFD2609765.1"/>
    <property type="molecule type" value="Genomic_DNA"/>
</dbReference>
<feature type="compositionally biased region" description="Basic and acidic residues" evidence="1">
    <location>
        <begin position="156"/>
        <end position="165"/>
    </location>
</feature>
<evidence type="ECO:0000256" key="2">
    <source>
        <dbReference type="SAM" id="SignalP"/>
    </source>
</evidence>
<evidence type="ECO:0000256" key="1">
    <source>
        <dbReference type="SAM" id="MobiDB-lite"/>
    </source>
</evidence>
<dbReference type="Gene3D" id="2.60.450.10">
    <property type="entry name" value="Lipopolysaccharide (LPS) transport protein A like domain"/>
    <property type="match status" value="1"/>
</dbReference>
<sequence length="346" mass="36244">MNRAAWQVLGLCAALSAVPLTLAQGTLGASEQGTRAQSGGEAPPAASAPVAAVPAPASAPASALPCAEGSEYSCTELTRKGEDGKERRITIVRSGTTDETGIDAVCGPREGEPEDTPTLLVLSETGPRGIEISIDKNLIRVPLAVVTQRAGPPDANGKKRTDGRVEASAGTARILDEVPAGVTDRLSLCGVEARPQPTPDTVNVTQGKTALRGRKLVYDEKDGIARVEGPITFKRENGEDSLSGTSDQIEVDVDREKTVLVGNVVLNSKGGRVSRAARVEYDDAQNMARLIGTPEQPAQSTQGSDRVSAGTILYDLDRNWVYAVKPEGGSITGEFRDEEPVTPPTP</sequence>
<evidence type="ECO:0000259" key="3">
    <source>
        <dbReference type="Pfam" id="PF03968"/>
    </source>
</evidence>
<reference evidence="5" key="1">
    <citation type="journal article" date="2019" name="Int. J. Syst. Evol. Microbiol.">
        <title>The Global Catalogue of Microorganisms (GCM) 10K type strain sequencing project: providing services to taxonomists for standard genome sequencing and annotation.</title>
        <authorList>
            <consortium name="The Broad Institute Genomics Platform"/>
            <consortium name="The Broad Institute Genome Sequencing Center for Infectious Disease"/>
            <person name="Wu L."/>
            <person name="Ma J."/>
        </authorList>
    </citation>
    <scope>NUCLEOTIDE SEQUENCE [LARGE SCALE GENOMIC DNA]</scope>
    <source>
        <strain evidence="5">KCTC 33842</strain>
    </source>
</reference>
<protein>
    <submittedName>
        <fullName evidence="4">LptA/OstA family protein</fullName>
    </submittedName>
</protein>
<organism evidence="4 5">
    <name type="scientific">Deinococcus taklimakanensis</name>
    <dbReference type="NCBI Taxonomy" id="536443"/>
    <lineage>
        <taxon>Bacteria</taxon>
        <taxon>Thermotogati</taxon>
        <taxon>Deinococcota</taxon>
        <taxon>Deinococci</taxon>
        <taxon>Deinococcales</taxon>
        <taxon>Deinococcaceae</taxon>
        <taxon>Deinococcus</taxon>
    </lineage>
</organism>
<comment type="caution">
    <text evidence="4">The sequence shown here is derived from an EMBL/GenBank/DDBJ whole genome shotgun (WGS) entry which is preliminary data.</text>
</comment>
<name>A0ABW5P3M6_9DEIO</name>
<feature type="region of interest" description="Disordered" evidence="1">
    <location>
        <begin position="149"/>
        <end position="168"/>
    </location>
</feature>
<keyword evidence="5" id="KW-1185">Reference proteome</keyword>
<dbReference type="Pfam" id="PF03968">
    <property type="entry name" value="LptD_N"/>
    <property type="match status" value="1"/>
</dbReference>
<dbReference type="InterPro" id="IPR005653">
    <property type="entry name" value="OstA-like_N"/>
</dbReference>
<dbReference type="Proteomes" id="UP001597475">
    <property type="component" value="Unassembled WGS sequence"/>
</dbReference>
<gene>
    <name evidence="4" type="ORF">ACFSR9_10010</name>
</gene>
<proteinExistence type="predicted"/>
<feature type="signal peptide" evidence="2">
    <location>
        <begin position="1"/>
        <end position="23"/>
    </location>
</feature>
<keyword evidence="2" id="KW-0732">Signal</keyword>